<accession>A0A8H3HV01</accession>
<protein>
    <recommendedName>
        <fullName evidence="4">NAD(P)-binding protein</fullName>
    </recommendedName>
</protein>
<reference evidence="2" key="1">
    <citation type="submission" date="2021-03" db="EMBL/GenBank/DDBJ databases">
        <authorList>
            <person name="Tagirdzhanova G."/>
        </authorList>
    </citation>
    <scope>NUCLEOTIDE SEQUENCE</scope>
</reference>
<organism evidence="2 3">
    <name type="scientific">Gomphillus americanus</name>
    <dbReference type="NCBI Taxonomy" id="1940652"/>
    <lineage>
        <taxon>Eukaryota</taxon>
        <taxon>Fungi</taxon>
        <taxon>Dikarya</taxon>
        <taxon>Ascomycota</taxon>
        <taxon>Pezizomycotina</taxon>
        <taxon>Lecanoromycetes</taxon>
        <taxon>OSLEUM clade</taxon>
        <taxon>Ostropomycetidae</taxon>
        <taxon>Ostropales</taxon>
        <taxon>Graphidaceae</taxon>
        <taxon>Gomphilloideae</taxon>
        <taxon>Gomphillus</taxon>
    </lineage>
</organism>
<proteinExistence type="predicted"/>
<dbReference type="FunFam" id="3.40.50.720:FF:000084">
    <property type="entry name" value="Short-chain dehydrogenase reductase"/>
    <property type="match status" value="1"/>
</dbReference>
<dbReference type="EMBL" id="CAJPDQ010000001">
    <property type="protein sequence ID" value="CAF9903502.1"/>
    <property type="molecule type" value="Genomic_DNA"/>
</dbReference>
<sequence>MSYTNFGGHAVVTGAATGIGRETANALAQAGVDGIIFADLNLEGATTAAEESKAIATSPQYQAIPCRLDVSDSDSVQNMVDLALKHFGRIDYSVNSAGITSMKNDKVPDLDILEYDKLHAVLARGTALVTRAVSKVMINQTERVIAYRNGPKNLGRGVIVNVASAFSLLGGIGRLPYISAKHAVMGIVKASAMELAAHNIRVNGICPTWVTTPMVVSKTSFGSSADFLKVANALSVRPELASLAKANPMRRPAKTEEVADAIVFLCGPGATYITASEMIVDGGLLVASPGSWPQSDPDSNQAI</sequence>
<keyword evidence="1" id="KW-0521">NADP</keyword>
<dbReference type="InterPro" id="IPR002347">
    <property type="entry name" value="SDR_fam"/>
</dbReference>
<dbReference type="AlphaFoldDB" id="A0A8H3HV01"/>
<evidence type="ECO:0000313" key="2">
    <source>
        <dbReference type="EMBL" id="CAF9903502.1"/>
    </source>
</evidence>
<dbReference type="PANTHER" id="PTHR42820">
    <property type="entry name" value="SHORT-CHAIN DEHYDROGENASE REDUCTASE"/>
    <property type="match status" value="1"/>
</dbReference>
<dbReference type="OrthoDB" id="5840532at2759"/>
<dbReference type="Proteomes" id="UP000664169">
    <property type="component" value="Unassembled WGS sequence"/>
</dbReference>
<dbReference type="InterPro" id="IPR036291">
    <property type="entry name" value="NAD(P)-bd_dom_sf"/>
</dbReference>
<gene>
    <name evidence="2" type="ORF">GOMPHAMPRED_000318</name>
</gene>
<keyword evidence="3" id="KW-1185">Reference proteome</keyword>
<dbReference type="PANTHER" id="PTHR42820:SF1">
    <property type="entry name" value="SHORT-CHAIN DEHYDROGENASE_REDUCTASE FAMILY PROTEIN"/>
    <property type="match status" value="1"/>
</dbReference>
<evidence type="ECO:0000313" key="3">
    <source>
        <dbReference type="Proteomes" id="UP000664169"/>
    </source>
</evidence>
<name>A0A8H3HV01_9LECA</name>
<dbReference type="PRINTS" id="PR00080">
    <property type="entry name" value="SDRFAMILY"/>
</dbReference>
<evidence type="ECO:0000256" key="1">
    <source>
        <dbReference type="ARBA" id="ARBA00022857"/>
    </source>
</evidence>
<comment type="caution">
    <text evidence="2">The sequence shown here is derived from an EMBL/GenBank/DDBJ whole genome shotgun (WGS) entry which is preliminary data.</text>
</comment>
<evidence type="ECO:0008006" key="4">
    <source>
        <dbReference type="Google" id="ProtNLM"/>
    </source>
</evidence>
<dbReference type="CDD" id="cd05233">
    <property type="entry name" value="SDR_c"/>
    <property type="match status" value="1"/>
</dbReference>
<dbReference type="Pfam" id="PF13561">
    <property type="entry name" value="adh_short_C2"/>
    <property type="match status" value="1"/>
</dbReference>
<dbReference type="SUPFAM" id="SSF51735">
    <property type="entry name" value="NAD(P)-binding Rossmann-fold domains"/>
    <property type="match status" value="1"/>
</dbReference>
<dbReference type="PRINTS" id="PR00081">
    <property type="entry name" value="GDHRDH"/>
</dbReference>
<dbReference type="Gene3D" id="3.40.50.720">
    <property type="entry name" value="NAD(P)-binding Rossmann-like Domain"/>
    <property type="match status" value="1"/>
</dbReference>